<dbReference type="KEGG" id="hch:HCH_01753"/>
<dbReference type="AlphaFoldDB" id="Q2SL76"/>
<dbReference type="OrthoDB" id="9801795at2"/>
<keyword evidence="2" id="KW-0378">Hydrolase</keyword>
<feature type="domain" description="Acetyl-CoA hydrolase/transferase C-terminal" evidence="1">
    <location>
        <begin position="439"/>
        <end position="606"/>
    </location>
</feature>
<dbReference type="GO" id="GO:0008775">
    <property type="term" value="F:acetate CoA-transferase activity"/>
    <property type="evidence" value="ECO:0007669"/>
    <property type="project" value="InterPro"/>
</dbReference>
<protein>
    <submittedName>
        <fullName evidence="2">Acetyl-CoA hydrolase</fullName>
    </submittedName>
</protein>
<dbReference type="InterPro" id="IPR038460">
    <property type="entry name" value="AcetylCoA_hyd_C_sf"/>
</dbReference>
<dbReference type="Gene3D" id="3.30.750.70">
    <property type="entry name" value="4-hydroxybutyrate coenzyme like domains"/>
    <property type="match status" value="1"/>
</dbReference>
<dbReference type="Proteomes" id="UP000000238">
    <property type="component" value="Chromosome"/>
</dbReference>
<dbReference type="GO" id="GO:0016787">
    <property type="term" value="F:hydrolase activity"/>
    <property type="evidence" value="ECO:0007669"/>
    <property type="project" value="UniProtKB-KW"/>
</dbReference>
<reference evidence="2 3" key="1">
    <citation type="journal article" date="2005" name="Nucleic Acids Res.">
        <title>Genomic blueprint of Hahella chejuensis, a marine microbe producing an algicidal agent.</title>
        <authorList>
            <person name="Jeong H."/>
            <person name="Yim J.H."/>
            <person name="Lee C."/>
            <person name="Choi S.-H."/>
            <person name="Park Y.K."/>
            <person name="Yoon S.H."/>
            <person name="Hur C.-G."/>
            <person name="Kang H.-Y."/>
            <person name="Kim D."/>
            <person name="Lee H.H."/>
            <person name="Park K.H."/>
            <person name="Park S.-H."/>
            <person name="Park H.-S."/>
            <person name="Lee H.K."/>
            <person name="Oh T.K."/>
            <person name="Kim J.F."/>
        </authorList>
    </citation>
    <scope>NUCLEOTIDE SEQUENCE [LARGE SCALE GENOMIC DNA]</scope>
    <source>
        <strain evidence="2 3">KCTC 2396</strain>
    </source>
</reference>
<name>Q2SL76_HAHCH</name>
<dbReference type="SUPFAM" id="SSF100950">
    <property type="entry name" value="NagB/RpiA/CoA transferase-like"/>
    <property type="match status" value="1"/>
</dbReference>
<dbReference type="EMBL" id="CP000155">
    <property type="protein sequence ID" value="ABC28598.1"/>
    <property type="molecule type" value="Genomic_DNA"/>
</dbReference>
<dbReference type="InterPro" id="IPR046433">
    <property type="entry name" value="ActCoA_hydro"/>
</dbReference>
<evidence type="ECO:0000313" key="2">
    <source>
        <dbReference type="EMBL" id="ABC28598.1"/>
    </source>
</evidence>
<dbReference type="eggNOG" id="COG0427">
    <property type="taxonomic scope" value="Bacteria"/>
</dbReference>
<dbReference type="Pfam" id="PF13336">
    <property type="entry name" value="AcetylCoA_hyd_C"/>
    <property type="match status" value="1"/>
</dbReference>
<dbReference type="STRING" id="349521.HCH_01753"/>
<dbReference type="Gene3D" id="3.40.1080.20">
    <property type="entry name" value="Acetyl-CoA hydrolase/transferase C-terminal domain"/>
    <property type="match status" value="1"/>
</dbReference>
<dbReference type="Gene3D" id="3.40.1080.10">
    <property type="entry name" value="Glutaconate Coenzyme A-transferase"/>
    <property type="match status" value="1"/>
</dbReference>
<evidence type="ECO:0000313" key="3">
    <source>
        <dbReference type="Proteomes" id="UP000000238"/>
    </source>
</evidence>
<dbReference type="RefSeq" id="WP_011395670.1">
    <property type="nucleotide sequence ID" value="NC_007645.1"/>
</dbReference>
<dbReference type="PANTHER" id="PTHR21432">
    <property type="entry name" value="ACETYL-COA HYDROLASE-RELATED"/>
    <property type="match status" value="1"/>
</dbReference>
<dbReference type="PANTHER" id="PTHR21432:SF20">
    <property type="entry name" value="ACETYL-COA HYDROLASE"/>
    <property type="match status" value="1"/>
</dbReference>
<evidence type="ECO:0000259" key="1">
    <source>
        <dbReference type="Pfam" id="PF13336"/>
    </source>
</evidence>
<proteinExistence type="predicted"/>
<keyword evidence="3" id="KW-1185">Reference proteome</keyword>
<dbReference type="GO" id="GO:0006083">
    <property type="term" value="P:acetate metabolic process"/>
    <property type="evidence" value="ECO:0007669"/>
    <property type="project" value="InterPro"/>
</dbReference>
<sequence length="723" mass="81057">MSQERPRTFRKLSDCVDAIIERVGNKIILGLPLGLGKPVPLVNAIYQRAKDDASLSLKIVTALSLEKPVGRSKLERNFLEPFVERQFAGVPDLDYVLDLRNNNLPRNVEVAEFFFKAGSYLNNARQQQNYMSSNYTHAARDLIANGVNVVVQMLAYREIDGKPYYSFSCNPDLSIDLEPMLHKLAAQGMPIAIVGMINRRLPFMHNHAVVEPERIDFVVDSRDFDHPLFATPNMAISPADHLIGFHASTLVRDGGTLQVGIGSLGSALVYSTILRREQNQVYRELMRDLDLRDKFPVVDVIGGDDPLSQGLYGCSEMMVDGFMYLYKAGILTREVFDDLVLQKLLNQGDISTKVDLRILDALVEADVIHAKLRARDVQYLIKYGIFKPQVEFKGGALVWQGEPIEPDLSSQEARTKIEAVCLGESLKGGVVMHGGFFLGPQRFYDMLHGLSDEEHQKFCMTSVNFINHLYDHKFGVQALKVAQRAESRFINSAMMVTLNGAVISDGLSNGKVVSGVGGQYNFVAMAHEIPQARSIIKLKSTRNSGGRTLSNIIFNYGHMTIPRHLRDIFVTEYGIADVRGKSDKDVFIELIKVADSRFQDELLQQAKQAGKVPTDYILPEAYRSNTPEKLRALHQKYSAKGLFPAFPFGCEFTEEELKIGKALKALKAKTSTKLGLVQALWRALHVRETPLELAPILKRMKLDQPQEIRERMEQKLLIAEMAG</sequence>
<organism evidence="2 3">
    <name type="scientific">Hahella chejuensis (strain KCTC 2396)</name>
    <dbReference type="NCBI Taxonomy" id="349521"/>
    <lineage>
        <taxon>Bacteria</taxon>
        <taxon>Pseudomonadati</taxon>
        <taxon>Pseudomonadota</taxon>
        <taxon>Gammaproteobacteria</taxon>
        <taxon>Oceanospirillales</taxon>
        <taxon>Hahellaceae</taxon>
        <taxon>Hahella</taxon>
    </lineage>
</organism>
<accession>Q2SL76</accession>
<gene>
    <name evidence="2" type="ordered locus">HCH_01753</name>
</gene>
<dbReference type="HOGENOM" id="CLU_442578_0_0_6"/>
<dbReference type="InterPro" id="IPR026888">
    <property type="entry name" value="AcetylCoA_hyd_C"/>
</dbReference>
<dbReference type="InterPro" id="IPR037171">
    <property type="entry name" value="NagB/RpiA_transferase-like"/>
</dbReference>